<dbReference type="EMBL" id="GGEC01056925">
    <property type="protein sequence ID" value="MBX37409.1"/>
    <property type="molecule type" value="Transcribed_RNA"/>
</dbReference>
<evidence type="ECO:0000313" key="1">
    <source>
        <dbReference type="EMBL" id="MBX37409.1"/>
    </source>
</evidence>
<dbReference type="AlphaFoldDB" id="A0A2P2N4K9"/>
<accession>A0A2P2N4K9</accession>
<proteinExistence type="predicted"/>
<protein>
    <submittedName>
        <fullName evidence="1">Uncharacterized protein</fullName>
    </submittedName>
</protein>
<sequence>MDLGSVSLRNKPKQANNLLFQNKNIYKWVCSFLALCRAIQRIQSKSRCYSSDFSLPSIHSSMATNDNTILGTVD</sequence>
<name>A0A2P2N4K9_RHIMU</name>
<organism evidence="1">
    <name type="scientific">Rhizophora mucronata</name>
    <name type="common">Asiatic mangrove</name>
    <dbReference type="NCBI Taxonomy" id="61149"/>
    <lineage>
        <taxon>Eukaryota</taxon>
        <taxon>Viridiplantae</taxon>
        <taxon>Streptophyta</taxon>
        <taxon>Embryophyta</taxon>
        <taxon>Tracheophyta</taxon>
        <taxon>Spermatophyta</taxon>
        <taxon>Magnoliopsida</taxon>
        <taxon>eudicotyledons</taxon>
        <taxon>Gunneridae</taxon>
        <taxon>Pentapetalae</taxon>
        <taxon>rosids</taxon>
        <taxon>fabids</taxon>
        <taxon>Malpighiales</taxon>
        <taxon>Rhizophoraceae</taxon>
        <taxon>Rhizophora</taxon>
    </lineage>
</organism>
<reference evidence="1" key="1">
    <citation type="submission" date="2018-02" db="EMBL/GenBank/DDBJ databases">
        <title>Rhizophora mucronata_Transcriptome.</title>
        <authorList>
            <person name="Meera S.P."/>
            <person name="Sreeshan A."/>
            <person name="Augustine A."/>
        </authorList>
    </citation>
    <scope>NUCLEOTIDE SEQUENCE</scope>
    <source>
        <tissue evidence="1">Leaf</tissue>
    </source>
</reference>